<feature type="compositionally biased region" description="Basic and acidic residues" evidence="1">
    <location>
        <begin position="327"/>
        <end position="336"/>
    </location>
</feature>
<dbReference type="EMBL" id="JAINUG010000367">
    <property type="protein sequence ID" value="KAJ8373262.1"/>
    <property type="molecule type" value="Genomic_DNA"/>
</dbReference>
<evidence type="ECO:0000313" key="3">
    <source>
        <dbReference type="Proteomes" id="UP001221898"/>
    </source>
</evidence>
<accession>A0AAD7W293</accession>
<gene>
    <name evidence="2" type="ORF">AAFF_G00266730</name>
</gene>
<reference evidence="2" key="1">
    <citation type="journal article" date="2023" name="Science">
        <title>Genome structures resolve the early diversification of teleost fishes.</title>
        <authorList>
            <person name="Parey E."/>
            <person name="Louis A."/>
            <person name="Montfort J."/>
            <person name="Bouchez O."/>
            <person name="Roques C."/>
            <person name="Iampietro C."/>
            <person name="Lluch J."/>
            <person name="Castinel A."/>
            <person name="Donnadieu C."/>
            <person name="Desvignes T."/>
            <person name="Floi Bucao C."/>
            <person name="Jouanno E."/>
            <person name="Wen M."/>
            <person name="Mejri S."/>
            <person name="Dirks R."/>
            <person name="Jansen H."/>
            <person name="Henkel C."/>
            <person name="Chen W.J."/>
            <person name="Zahm M."/>
            <person name="Cabau C."/>
            <person name="Klopp C."/>
            <person name="Thompson A.W."/>
            <person name="Robinson-Rechavi M."/>
            <person name="Braasch I."/>
            <person name="Lecointre G."/>
            <person name="Bobe J."/>
            <person name="Postlethwait J.H."/>
            <person name="Berthelot C."/>
            <person name="Roest Crollius H."/>
            <person name="Guiguen Y."/>
        </authorList>
    </citation>
    <scope>NUCLEOTIDE SEQUENCE</scope>
    <source>
        <strain evidence="2">NC1722</strain>
    </source>
</reference>
<feature type="compositionally biased region" description="Basic and acidic residues" evidence="1">
    <location>
        <begin position="288"/>
        <end position="314"/>
    </location>
</feature>
<comment type="caution">
    <text evidence="2">The sequence shown here is derived from an EMBL/GenBank/DDBJ whole genome shotgun (WGS) entry which is preliminary data.</text>
</comment>
<evidence type="ECO:0000256" key="1">
    <source>
        <dbReference type="SAM" id="MobiDB-lite"/>
    </source>
</evidence>
<feature type="compositionally biased region" description="Pro residues" evidence="1">
    <location>
        <begin position="169"/>
        <end position="200"/>
    </location>
</feature>
<proteinExistence type="predicted"/>
<dbReference type="AlphaFoldDB" id="A0AAD7W293"/>
<protein>
    <submittedName>
        <fullName evidence="2">Uncharacterized protein</fullName>
    </submittedName>
</protein>
<name>A0AAD7W293_9TELE</name>
<evidence type="ECO:0000313" key="2">
    <source>
        <dbReference type="EMBL" id="KAJ8373262.1"/>
    </source>
</evidence>
<keyword evidence="3" id="KW-1185">Reference proteome</keyword>
<organism evidence="2 3">
    <name type="scientific">Aldrovandia affinis</name>
    <dbReference type="NCBI Taxonomy" id="143900"/>
    <lineage>
        <taxon>Eukaryota</taxon>
        <taxon>Metazoa</taxon>
        <taxon>Chordata</taxon>
        <taxon>Craniata</taxon>
        <taxon>Vertebrata</taxon>
        <taxon>Euteleostomi</taxon>
        <taxon>Actinopterygii</taxon>
        <taxon>Neopterygii</taxon>
        <taxon>Teleostei</taxon>
        <taxon>Notacanthiformes</taxon>
        <taxon>Halosauridae</taxon>
        <taxon>Aldrovandia</taxon>
    </lineage>
</organism>
<feature type="region of interest" description="Disordered" evidence="1">
    <location>
        <begin position="245"/>
        <end position="353"/>
    </location>
</feature>
<dbReference type="Proteomes" id="UP001221898">
    <property type="component" value="Unassembled WGS sequence"/>
</dbReference>
<feature type="compositionally biased region" description="Polar residues" evidence="1">
    <location>
        <begin position="260"/>
        <end position="287"/>
    </location>
</feature>
<sequence>MASESPSAARTPEEAGPGDRLVIFIPKEAEGMGLPPSAPTGAGTVTWISPVVLQEKGSRAGLPISHCGRQARAWLAAAACGSAPGSGRGQCWLPVTCSSLRAFQVLREFLPRGGGAREARGAPEACRPLRVPAGRTLSCQCDAIFVHGGRIFLSVARKGAGSRGSTPPKALPNPPVWTCPRPLPKPSASPPRQPAAPCPPPDAPGLLAVIRHFGVEARAEVRVHKLPRATLKRLRTDGRVRLEEQPPIGRLCSEAERSGETTSGQFHTSRAQEAPGNNWSEGASSSSGDRKPRVSHDQGRLQRDAGFKEPEPKKAKPTPDLVSPGLERPHGSDVEHSAWPAPGTVDPPAARPDYAVGFDFEQSARDERINRIRAQLREREAALKNLSLSV</sequence>
<feature type="region of interest" description="Disordered" evidence="1">
    <location>
        <begin position="159"/>
        <end position="200"/>
    </location>
</feature>